<dbReference type="Gramene" id="OIT05919">
    <property type="protein sequence ID" value="OIT05919"/>
    <property type="gene ID" value="A4A49_03972"/>
</dbReference>
<feature type="transmembrane region" description="Helical" evidence="9">
    <location>
        <begin position="132"/>
        <end position="153"/>
    </location>
</feature>
<accession>A0A1J6J7X4</accession>
<gene>
    <name evidence="10" type="primary">SWEET6B</name>
    <name evidence="10" type="ORF">A4A49_03972</name>
</gene>
<keyword evidence="3 9" id="KW-0813">Transport</keyword>
<reference evidence="10" key="1">
    <citation type="submission" date="2016-11" db="EMBL/GenBank/DDBJ databases">
        <title>The genome of Nicotiana attenuata.</title>
        <authorList>
            <person name="Xu S."/>
            <person name="Brockmoeller T."/>
            <person name="Gaquerel E."/>
            <person name="Navarro A."/>
            <person name="Kuhl H."/>
            <person name="Gase K."/>
            <person name="Ling Z."/>
            <person name="Zhou W."/>
            <person name="Kreitzer C."/>
            <person name="Stanke M."/>
            <person name="Tang H."/>
            <person name="Lyons E."/>
            <person name="Pandey P."/>
            <person name="Pandey S.P."/>
            <person name="Timmermann B."/>
            <person name="Baldwin I.T."/>
        </authorList>
    </citation>
    <scope>NUCLEOTIDE SEQUENCE [LARGE SCALE GENOMIC DNA]</scope>
    <source>
        <strain evidence="10">UT</strain>
    </source>
</reference>
<feature type="transmembrane region" description="Helical" evidence="9">
    <location>
        <begin position="165"/>
        <end position="186"/>
    </location>
</feature>
<evidence type="ECO:0000256" key="5">
    <source>
        <dbReference type="ARBA" id="ARBA00022692"/>
    </source>
</evidence>
<name>A0A1J6J7X4_NICAT</name>
<dbReference type="OrthoDB" id="409725at2759"/>
<organism evidence="10 11">
    <name type="scientific">Nicotiana attenuata</name>
    <name type="common">Coyote tobacco</name>
    <dbReference type="NCBI Taxonomy" id="49451"/>
    <lineage>
        <taxon>Eukaryota</taxon>
        <taxon>Viridiplantae</taxon>
        <taxon>Streptophyta</taxon>
        <taxon>Embryophyta</taxon>
        <taxon>Tracheophyta</taxon>
        <taxon>Spermatophyta</taxon>
        <taxon>Magnoliopsida</taxon>
        <taxon>eudicotyledons</taxon>
        <taxon>Gunneridae</taxon>
        <taxon>Pentapetalae</taxon>
        <taxon>asterids</taxon>
        <taxon>lamiids</taxon>
        <taxon>Solanales</taxon>
        <taxon>Solanaceae</taxon>
        <taxon>Nicotianoideae</taxon>
        <taxon>Nicotianeae</taxon>
        <taxon>Nicotiana</taxon>
    </lineage>
</organism>
<comment type="subcellular location">
    <subcellularLocation>
        <location evidence="9">Cell membrane</location>
        <topology evidence="9">Multi-pass membrane protein</topology>
    </subcellularLocation>
    <subcellularLocation>
        <location evidence="1">Endomembrane system</location>
        <topology evidence="1">Multi-pass membrane protein</topology>
    </subcellularLocation>
</comment>
<keyword evidence="6" id="KW-0677">Repeat</keyword>
<dbReference type="OMA" id="ICWAGYA"/>
<dbReference type="FunFam" id="1.20.1280.290:FF:000001">
    <property type="entry name" value="Bidirectional sugar transporter SWEET"/>
    <property type="match status" value="1"/>
</dbReference>
<feature type="transmembrane region" description="Helical" evidence="9">
    <location>
        <begin position="102"/>
        <end position="126"/>
    </location>
</feature>
<dbReference type="PANTHER" id="PTHR10791:SF236">
    <property type="entry name" value="BIDIRECTIONAL SUGAR TRANSPORTER SWEET8"/>
    <property type="match status" value="1"/>
</dbReference>
<dbReference type="GeneID" id="109222916"/>
<comment type="similarity">
    <text evidence="2 9">Belongs to the SWEET sugar transporter family.</text>
</comment>
<dbReference type="GO" id="GO:0051119">
    <property type="term" value="F:sugar transmembrane transporter activity"/>
    <property type="evidence" value="ECO:0007669"/>
    <property type="project" value="InterPro"/>
</dbReference>
<proteinExistence type="inferred from homology"/>
<dbReference type="KEGG" id="nau:109222916"/>
<dbReference type="STRING" id="49451.A0A1J6J7X4"/>
<keyword evidence="5 9" id="KW-0812">Transmembrane</keyword>
<sequence length="233" mass="26119">MTMSADQIRFIVGILGNILSFFLFASPIPTFWRIIKNKSVEEFHPWPYIASTMNCMMWIFYGMPFVHPHSPLVVSINSVGLFLQLCYLSIFFCYAGKQNRKIIVGMLFVEIVGLAAIVVGSMLGLHTTASRTMIVGIICTIFGICMYGAPLSVMFKVIRTKSAEFLPTWLSVACFLNGICWAGYALLKFDPYILTGNGIGALLGLIQLLLLFIYRNPKKEDEKQATVELVYNV</sequence>
<keyword evidence="7 9" id="KW-1133">Transmembrane helix</keyword>
<feature type="transmembrane region" description="Helical" evidence="9">
    <location>
        <begin position="12"/>
        <end position="34"/>
    </location>
</feature>
<dbReference type="SMR" id="A0A1J6J7X4"/>
<feature type="transmembrane region" description="Helical" evidence="9">
    <location>
        <begin position="192"/>
        <end position="214"/>
    </location>
</feature>
<dbReference type="PANTHER" id="PTHR10791">
    <property type="entry name" value="RAG1-ACTIVATING PROTEIN 1"/>
    <property type="match status" value="1"/>
</dbReference>
<evidence type="ECO:0000256" key="1">
    <source>
        <dbReference type="ARBA" id="ARBA00004127"/>
    </source>
</evidence>
<dbReference type="InterPro" id="IPR004316">
    <property type="entry name" value="SWEET_rpt"/>
</dbReference>
<keyword evidence="11" id="KW-1185">Reference proteome</keyword>
<evidence type="ECO:0000256" key="3">
    <source>
        <dbReference type="ARBA" id="ARBA00022448"/>
    </source>
</evidence>
<evidence type="ECO:0000256" key="7">
    <source>
        <dbReference type="ARBA" id="ARBA00022989"/>
    </source>
</evidence>
<dbReference type="GO" id="GO:0012505">
    <property type="term" value="C:endomembrane system"/>
    <property type="evidence" value="ECO:0007669"/>
    <property type="project" value="UniProtKB-SubCell"/>
</dbReference>
<dbReference type="EMBL" id="MJEQ01037184">
    <property type="protein sequence ID" value="OIT05919.1"/>
    <property type="molecule type" value="Genomic_DNA"/>
</dbReference>
<feature type="transmembrane region" description="Helical" evidence="9">
    <location>
        <begin position="72"/>
        <end position="95"/>
    </location>
</feature>
<evidence type="ECO:0000313" key="10">
    <source>
        <dbReference type="EMBL" id="OIT05919.1"/>
    </source>
</evidence>
<comment type="caution">
    <text evidence="10">The sequence shown here is derived from an EMBL/GenBank/DDBJ whole genome shotgun (WGS) entry which is preliminary data.</text>
</comment>
<dbReference type="GO" id="GO:0051260">
    <property type="term" value="P:protein homooligomerization"/>
    <property type="evidence" value="ECO:0007669"/>
    <property type="project" value="UniProtKB-ARBA"/>
</dbReference>
<comment type="function">
    <text evidence="9">Mediates both low-affinity uptake and efflux of sugar across the membrane.</text>
</comment>
<dbReference type="Gene3D" id="1.20.1280.290">
    <property type="match status" value="2"/>
</dbReference>
<dbReference type="Proteomes" id="UP000187609">
    <property type="component" value="Unassembled WGS sequence"/>
</dbReference>
<dbReference type="Pfam" id="PF03083">
    <property type="entry name" value="MtN3_slv"/>
    <property type="match status" value="2"/>
</dbReference>
<keyword evidence="4 9" id="KW-0762">Sugar transport</keyword>
<protein>
    <recommendedName>
        <fullName evidence="9">Bidirectional sugar transporter SWEET</fullName>
    </recommendedName>
</protein>
<dbReference type="FunFam" id="1.20.1280.290:FF:000002">
    <property type="entry name" value="Bidirectional sugar transporter SWEET"/>
    <property type="match status" value="1"/>
</dbReference>
<keyword evidence="8 9" id="KW-0472">Membrane</keyword>
<dbReference type="InterPro" id="IPR047664">
    <property type="entry name" value="SWEET"/>
</dbReference>
<dbReference type="AlphaFoldDB" id="A0A1J6J7X4"/>
<evidence type="ECO:0000256" key="2">
    <source>
        <dbReference type="ARBA" id="ARBA00007809"/>
    </source>
</evidence>
<evidence type="ECO:0000256" key="4">
    <source>
        <dbReference type="ARBA" id="ARBA00022597"/>
    </source>
</evidence>
<evidence type="ECO:0000256" key="8">
    <source>
        <dbReference type="ARBA" id="ARBA00023136"/>
    </source>
</evidence>
<evidence type="ECO:0000256" key="9">
    <source>
        <dbReference type="RuleBase" id="RU910715"/>
    </source>
</evidence>
<evidence type="ECO:0000256" key="6">
    <source>
        <dbReference type="ARBA" id="ARBA00022737"/>
    </source>
</evidence>
<evidence type="ECO:0000313" key="11">
    <source>
        <dbReference type="Proteomes" id="UP000187609"/>
    </source>
</evidence>
<dbReference type="GO" id="GO:0005886">
    <property type="term" value="C:plasma membrane"/>
    <property type="evidence" value="ECO:0007669"/>
    <property type="project" value="UniProtKB-SubCell"/>
</dbReference>
<feature type="transmembrane region" description="Helical" evidence="9">
    <location>
        <begin position="46"/>
        <end position="66"/>
    </location>
</feature>